<evidence type="ECO:0000313" key="1">
    <source>
        <dbReference type="EMBL" id="AER47852.1"/>
    </source>
</evidence>
<organism evidence="1 2">
    <name type="scientific">Mycobacterium phage Courthouse</name>
    <dbReference type="NCBI Taxonomy" id="2923000"/>
    <lineage>
        <taxon>Viruses</taxon>
        <taxon>Duplodnaviria</taxon>
        <taxon>Heunggongvirae</taxon>
        <taxon>Uroviricota</taxon>
        <taxon>Caudoviricetes</taxon>
        <taxon>Omegavirus</taxon>
        <taxon>Omegavirus courthouse</taxon>
    </lineage>
</organism>
<dbReference type="GeneID" id="18559459"/>
<keyword evidence="1" id="KW-0378">Hydrolase</keyword>
<evidence type="ECO:0000313" key="2">
    <source>
        <dbReference type="Proteomes" id="UP000005860"/>
    </source>
</evidence>
<dbReference type="KEGG" id="vg:18559459"/>
<dbReference type="GO" id="GO:0004519">
    <property type="term" value="F:endonuclease activity"/>
    <property type="evidence" value="ECO:0007669"/>
    <property type="project" value="UniProtKB-KW"/>
</dbReference>
<sequence>MGRPPKYCGNCRKKASSYKPVAAESVQCGACGDFFERRTKRRRFCSGTECRRRRERERDQGRDRSDRDYSYKKQAACDTCGEPTWGKPGDIVICHPCRRKHGPPVMSLEELRLLPPDKGDGLGWRHQRALKALRRDHVDGSPCDWCGRPMWLDPTRNYDYDPEVKRNGNGVLQGDHMEPRREYLKRGEPTPLPDRLLHAECNRQRGDGKNDHLAWVNRKCDCQS</sequence>
<protein>
    <submittedName>
        <fullName evidence="1">HNH endonuclease</fullName>
    </submittedName>
</protein>
<keyword evidence="1" id="KW-0255">Endonuclease</keyword>
<proteinExistence type="predicted"/>
<dbReference type="RefSeq" id="YP_009011900.1">
    <property type="nucleotide sequence ID" value="NC_023690.1"/>
</dbReference>
<name>G8I558_9CAUD</name>
<gene>
    <name evidence="1" type="primary">1</name>
    <name evidence="1" type="ORF">COURTHOUSE_1</name>
</gene>
<accession>G8I558</accession>
<keyword evidence="2" id="KW-1185">Reference proteome</keyword>
<dbReference type="EMBL" id="JN698997">
    <property type="protein sequence ID" value="AER47852.1"/>
    <property type="molecule type" value="Genomic_DNA"/>
</dbReference>
<dbReference type="Proteomes" id="UP000005860">
    <property type="component" value="Segment"/>
</dbReference>
<keyword evidence="1" id="KW-0540">Nuclease</keyword>
<reference evidence="1 2" key="1">
    <citation type="journal article" date="2012" name="J. Virol.">
        <title>Complete Genome Sequences of 138 Mycobacteriophages.</title>
        <authorList>
            <consortium name="the Science Education Alliance Phage Hunters Advancing Genomics and Evolutionary Science Program"/>
            <consortium name="the KwaZulu-Natal Research Institute for Tuberculosis and HIV Mycobacterial Genetics Course Students"/>
            <consortium name="the Phage Hunters Integrating Research and Education Program"/>
            <person name="Hatfull G.F."/>
        </authorList>
    </citation>
    <scope>NUCLEOTIDE SEQUENCE [LARGE SCALE GENOMIC DNA]</scope>
</reference>